<dbReference type="GO" id="GO:0005774">
    <property type="term" value="C:vacuolar membrane"/>
    <property type="evidence" value="ECO:0007669"/>
    <property type="project" value="UniProtKB-SubCell"/>
</dbReference>
<feature type="compositionally biased region" description="Low complexity" evidence="10">
    <location>
        <begin position="113"/>
        <end position="131"/>
    </location>
</feature>
<evidence type="ECO:0000256" key="3">
    <source>
        <dbReference type="ARBA" id="ARBA00007426"/>
    </source>
</evidence>
<evidence type="ECO:0000256" key="10">
    <source>
        <dbReference type="SAM" id="MobiDB-lite"/>
    </source>
</evidence>
<evidence type="ECO:0000256" key="6">
    <source>
        <dbReference type="ARBA" id="ARBA00023136"/>
    </source>
</evidence>
<dbReference type="EMBL" id="LWDF02000044">
    <property type="protein sequence ID" value="KAE8259184.1"/>
    <property type="molecule type" value="Genomic_DNA"/>
</dbReference>
<dbReference type="Proteomes" id="UP000077521">
    <property type="component" value="Unassembled WGS sequence"/>
</dbReference>
<feature type="compositionally biased region" description="Pro residues" evidence="10">
    <location>
        <begin position="666"/>
        <end position="677"/>
    </location>
</feature>
<dbReference type="GO" id="GO:0010008">
    <property type="term" value="C:endosome membrane"/>
    <property type="evidence" value="ECO:0007669"/>
    <property type="project" value="UniProtKB-SubCell"/>
</dbReference>
<evidence type="ECO:0000256" key="7">
    <source>
        <dbReference type="ARBA" id="ARBA00033728"/>
    </source>
</evidence>
<comment type="similarity">
    <text evidence="3">Belongs to the YPT35 family.</text>
</comment>
<feature type="compositionally biased region" description="Polar residues" evidence="10">
    <location>
        <begin position="132"/>
        <end position="145"/>
    </location>
</feature>
<keyword evidence="4" id="KW-0926">Vacuole</keyword>
<feature type="compositionally biased region" description="Gly residues" evidence="10">
    <location>
        <begin position="719"/>
        <end position="730"/>
    </location>
</feature>
<evidence type="ECO:0000256" key="8">
    <source>
        <dbReference type="ARBA" id="ARBA00033774"/>
    </source>
</evidence>
<comment type="function">
    <text evidence="7">Recruits the lipid transfer protein VPS13 to endosomal and vacuolar membranes.</text>
</comment>
<dbReference type="PROSITE" id="PS50195">
    <property type="entry name" value="PX"/>
    <property type="match status" value="1"/>
</dbReference>
<feature type="compositionally biased region" description="Low complexity" evidence="10">
    <location>
        <begin position="696"/>
        <end position="718"/>
    </location>
</feature>
<dbReference type="InterPro" id="IPR037917">
    <property type="entry name" value="Ypt35_PX"/>
</dbReference>
<gene>
    <name evidence="11" type="ORF">A4X13_0g1174</name>
</gene>
<dbReference type="SUPFAM" id="SSF64268">
    <property type="entry name" value="PX domain"/>
    <property type="match status" value="1"/>
</dbReference>
<keyword evidence="6" id="KW-0472">Membrane</keyword>
<feature type="compositionally biased region" description="Low complexity" evidence="10">
    <location>
        <begin position="61"/>
        <end position="77"/>
    </location>
</feature>
<proteinExistence type="inferred from homology"/>
<comment type="subcellular location">
    <subcellularLocation>
        <location evidence="2">Endosome</location>
    </subcellularLocation>
    <subcellularLocation>
        <location evidence="1">Vacuole membrane</location>
        <topology evidence="1">Peripheral membrane protein</topology>
    </subcellularLocation>
</comment>
<keyword evidence="12" id="KW-1185">Reference proteome</keyword>
<comment type="caution">
    <text evidence="11">The sequence shown here is derived from an EMBL/GenBank/DDBJ whole genome shotgun (WGS) entry which is preliminary data.</text>
</comment>
<feature type="region of interest" description="Disordered" evidence="10">
    <location>
        <begin position="630"/>
        <end position="734"/>
    </location>
</feature>
<protein>
    <recommendedName>
        <fullName evidence="8">Endosomal/vacuolar adapter protein YPT35</fullName>
    </recommendedName>
    <alternativeName>
        <fullName evidence="9">PX domain-containing protein YPT35</fullName>
    </alternativeName>
</protein>
<dbReference type="CDD" id="cd07280">
    <property type="entry name" value="PX_YPT35"/>
    <property type="match status" value="1"/>
</dbReference>
<feature type="region of interest" description="Disordered" evidence="10">
    <location>
        <begin position="178"/>
        <end position="211"/>
    </location>
</feature>
<feature type="compositionally biased region" description="Polar residues" evidence="10">
    <location>
        <begin position="297"/>
        <end position="317"/>
    </location>
</feature>
<feature type="region of interest" description="Disordered" evidence="10">
    <location>
        <begin position="243"/>
        <end position="524"/>
    </location>
</feature>
<evidence type="ECO:0000313" key="12">
    <source>
        <dbReference type="Proteomes" id="UP000077521"/>
    </source>
</evidence>
<dbReference type="AlphaFoldDB" id="A0A177TR01"/>
<sequence length="988" mass="101760">MTSPRSTALLADAMASSLDPRLLLGAKTPPPRQQHLPSSSTSTSTSSRNSQQQELIIPLDSPSNIPHPASASSSSIAMRNPLDTWHTPVRDPHPVRRPSSSAGQQRPFFLHQSPHITSPPSTSATTTTRSPQNISTSTMSPTTLNPNLPPSSSATPAFFLECFGKDVTPGKRPAILIAQQDTSRDDDDSTSTAGQTTQLIIASPAEEHAPRMWPSISADSARTASPEPFGLSSQLDCALSLTKDRNADNDREEEDEQLEIKKSPYDSPPPRLGGLFDGLPTLSPSSSVRLPPEFRFGQQQQSPPLASSTRRVNWLRTNSDDGPVSSDGRARSEADVSHTRPPFPSTPDTEDEYANGDEDDDDDDRASIASSLLSLPVSVVTTASGGNNSRFLEEQREREQNRERENERERERSRFLSLTGAGNNTSLPTGRRGLGLSLSSAGKGAGGSAKETASNFLSALSSKRNPNSNTGSPSRSPARTPGTGSISFVTPPPGSIWNDIAEGSSGGGGGAASGTKGNGRRSRTASLLSAAGGFPLHLPLGVGSTKENGGSGSNSAGPPTPSGTSGPGAVVASWKRRGLAALTSPNMSSSSAALAERRGSMNAVMLNAGTTSPPLLPSPGPTFSPMARTGSGAGAAPMNPYFFPSAPPTSNSHQISTSAPQSEANTPPPHPHPPIPHRPASILLKPSLGGAIGVNSTATSRPQSTTSTQSANSSCASGSGSGSGSSGVGGRRASDGALAGMVMSSSNQPPQPSSLRMSVHDAVVGRGKVVAGGGGVVPSPTSSSSGTPVVVGGGGSSALGGPIFTREVRIGGWTYIGHKASGWVEYDIRVQTLKGTTIRASRRFSSFVALRKTLAKQLPHHRPSLPELPPRRHGLLHRYSPTHLEQRRLALQRWLHKILRDPRWGGLECAREFVLGGLGGVGVGVGLGMGMGVGMGVGGGGAGMQIAGSSLGVGAMLDGERVGGSSLTVASGTGTGTGTPFGLAGARA</sequence>
<feature type="compositionally biased region" description="Basic and acidic residues" evidence="10">
    <location>
        <begin position="328"/>
        <end position="338"/>
    </location>
</feature>
<feature type="compositionally biased region" description="Basic and acidic residues" evidence="10">
    <location>
        <begin position="391"/>
        <end position="414"/>
    </location>
</feature>
<dbReference type="InterPro" id="IPR001683">
    <property type="entry name" value="PX_dom"/>
</dbReference>
<dbReference type="GO" id="GO:0032266">
    <property type="term" value="F:phosphatidylinositol-3-phosphate binding"/>
    <property type="evidence" value="ECO:0007669"/>
    <property type="project" value="InterPro"/>
</dbReference>
<reference evidence="11" key="1">
    <citation type="submission" date="2016-04" db="EMBL/GenBank/DDBJ databases">
        <authorList>
            <person name="Nguyen H.D."/>
            <person name="Samba Siva P."/>
            <person name="Cullis J."/>
            <person name="Levesque C.A."/>
            <person name="Hambleton S."/>
        </authorList>
    </citation>
    <scope>NUCLEOTIDE SEQUENCE</scope>
    <source>
        <strain evidence="11">DAOMC 236416</strain>
    </source>
</reference>
<reference evidence="11" key="2">
    <citation type="journal article" date="2019" name="IMA Fungus">
        <title>Genome sequencing and comparison of five Tilletia species to identify candidate genes for the detection of regulated species infecting wheat.</title>
        <authorList>
            <person name="Nguyen H.D.T."/>
            <person name="Sultana T."/>
            <person name="Kesanakurti P."/>
            <person name="Hambleton S."/>
        </authorList>
    </citation>
    <scope>NUCLEOTIDE SEQUENCE</scope>
    <source>
        <strain evidence="11">DAOMC 236416</strain>
    </source>
</reference>
<feature type="region of interest" description="Disordered" evidence="10">
    <location>
        <begin position="538"/>
        <end position="570"/>
    </location>
</feature>
<name>A0A177TR01_9BASI</name>
<evidence type="ECO:0000313" key="11">
    <source>
        <dbReference type="EMBL" id="KAE8259184.1"/>
    </source>
</evidence>
<feature type="compositionally biased region" description="Low complexity" evidence="10">
    <location>
        <begin position="367"/>
        <end position="384"/>
    </location>
</feature>
<evidence type="ECO:0000256" key="2">
    <source>
        <dbReference type="ARBA" id="ARBA00004177"/>
    </source>
</evidence>
<feature type="compositionally biased region" description="Acidic residues" evidence="10">
    <location>
        <begin position="348"/>
        <end position="364"/>
    </location>
</feature>
<dbReference type="Gene3D" id="3.30.1520.10">
    <property type="entry name" value="Phox-like domain"/>
    <property type="match status" value="1"/>
</dbReference>
<accession>A0A177TR01</accession>
<evidence type="ECO:0000256" key="9">
    <source>
        <dbReference type="ARBA" id="ARBA00033785"/>
    </source>
</evidence>
<evidence type="ECO:0000256" key="1">
    <source>
        <dbReference type="ARBA" id="ARBA00004148"/>
    </source>
</evidence>
<feature type="compositionally biased region" description="Polar residues" evidence="10">
    <location>
        <begin position="648"/>
        <end position="665"/>
    </location>
</feature>
<dbReference type="Pfam" id="PF00787">
    <property type="entry name" value="PX"/>
    <property type="match status" value="1"/>
</dbReference>
<keyword evidence="5" id="KW-0967">Endosome</keyword>
<feature type="region of interest" description="Disordered" evidence="10">
    <location>
        <begin position="20"/>
        <end position="145"/>
    </location>
</feature>
<feature type="compositionally biased region" description="Low complexity" evidence="10">
    <location>
        <begin position="553"/>
        <end position="569"/>
    </location>
</feature>
<evidence type="ECO:0000256" key="5">
    <source>
        <dbReference type="ARBA" id="ARBA00022753"/>
    </source>
</evidence>
<evidence type="ECO:0000256" key="4">
    <source>
        <dbReference type="ARBA" id="ARBA00022554"/>
    </source>
</evidence>
<feature type="compositionally biased region" description="Polar residues" evidence="10">
    <location>
        <begin position="451"/>
        <end position="488"/>
    </location>
</feature>
<feature type="compositionally biased region" description="Low complexity" evidence="10">
    <location>
        <begin position="38"/>
        <end position="47"/>
    </location>
</feature>
<feature type="compositionally biased region" description="Low complexity" evidence="10">
    <location>
        <begin position="430"/>
        <end position="442"/>
    </location>
</feature>
<organism evidence="11 12">
    <name type="scientific">Tilletia indica</name>
    <dbReference type="NCBI Taxonomy" id="43049"/>
    <lineage>
        <taxon>Eukaryota</taxon>
        <taxon>Fungi</taxon>
        <taxon>Dikarya</taxon>
        <taxon>Basidiomycota</taxon>
        <taxon>Ustilaginomycotina</taxon>
        <taxon>Exobasidiomycetes</taxon>
        <taxon>Tilletiales</taxon>
        <taxon>Tilletiaceae</taxon>
        <taxon>Tilletia</taxon>
    </lineage>
</organism>
<dbReference type="InterPro" id="IPR036871">
    <property type="entry name" value="PX_dom_sf"/>
</dbReference>